<sequence length="64" mass="6701">MRAPHEPSVLRWRTSGHSSPEGQCVEVAGLVGGLAVRDSKDPGGPRLVLPAAAWDALSSAIRAR</sequence>
<dbReference type="Pfam" id="PF04149">
    <property type="entry name" value="DUF397"/>
    <property type="match status" value="1"/>
</dbReference>
<name>A0A3M2LQ41_9ACTN</name>
<dbReference type="Proteomes" id="UP000282674">
    <property type="component" value="Unassembled WGS sequence"/>
</dbReference>
<feature type="domain" description="DUF397" evidence="1">
    <location>
        <begin position="10"/>
        <end position="62"/>
    </location>
</feature>
<evidence type="ECO:0000313" key="2">
    <source>
        <dbReference type="EMBL" id="RMI39614.1"/>
    </source>
</evidence>
<protein>
    <submittedName>
        <fullName evidence="2">DUF397 domain-containing protein</fullName>
    </submittedName>
</protein>
<reference evidence="2 3" key="1">
    <citation type="submission" date="2018-10" db="EMBL/GenBank/DDBJ databases">
        <title>Isolation from soil.</title>
        <authorList>
            <person name="Hu J."/>
        </authorList>
    </citation>
    <scope>NUCLEOTIDE SEQUENCE [LARGE SCALE GENOMIC DNA]</scope>
    <source>
        <strain evidence="2 3">NEAU-Ht49</strain>
    </source>
</reference>
<comment type="caution">
    <text evidence="2">The sequence shown here is derived from an EMBL/GenBank/DDBJ whole genome shotgun (WGS) entry which is preliminary data.</text>
</comment>
<gene>
    <name evidence="2" type="ORF">EBO15_29030</name>
</gene>
<evidence type="ECO:0000259" key="1">
    <source>
        <dbReference type="Pfam" id="PF04149"/>
    </source>
</evidence>
<proteinExistence type="predicted"/>
<evidence type="ECO:0000313" key="3">
    <source>
        <dbReference type="Proteomes" id="UP000282674"/>
    </source>
</evidence>
<keyword evidence="3" id="KW-1185">Reference proteome</keyword>
<organism evidence="2 3">
    <name type="scientific">Actinomadura harenae</name>
    <dbReference type="NCBI Taxonomy" id="2483351"/>
    <lineage>
        <taxon>Bacteria</taxon>
        <taxon>Bacillati</taxon>
        <taxon>Actinomycetota</taxon>
        <taxon>Actinomycetes</taxon>
        <taxon>Streptosporangiales</taxon>
        <taxon>Thermomonosporaceae</taxon>
        <taxon>Actinomadura</taxon>
    </lineage>
</organism>
<dbReference type="RefSeq" id="WP_122197643.1">
    <property type="nucleotide sequence ID" value="NZ_JBHSKC010000001.1"/>
</dbReference>
<dbReference type="InterPro" id="IPR007278">
    <property type="entry name" value="DUF397"/>
</dbReference>
<dbReference type="AlphaFoldDB" id="A0A3M2LQ41"/>
<accession>A0A3M2LQ41</accession>
<dbReference type="EMBL" id="RFFG01000064">
    <property type="protein sequence ID" value="RMI39614.1"/>
    <property type="molecule type" value="Genomic_DNA"/>
</dbReference>